<reference evidence="2" key="1">
    <citation type="journal article" date="2009" name="Environ. Microbiol.">
        <title>Contribution of mobile genetic elements to Desulfovibrio vulgaris genome plasticity.</title>
        <authorList>
            <person name="Walker C.B."/>
            <person name="Stolyar S."/>
            <person name="Chivian D."/>
            <person name="Pinel N."/>
            <person name="Gabster J.A."/>
            <person name="Dehal P.S."/>
            <person name="He Z."/>
            <person name="Yang Z.K."/>
            <person name="Yen H.C."/>
            <person name="Zhou J."/>
            <person name="Wall J.D."/>
            <person name="Hazen T.C."/>
            <person name="Arkin A.P."/>
            <person name="Stahl D.A."/>
        </authorList>
    </citation>
    <scope>NUCLEOTIDE SEQUENCE [LARGE SCALE GENOMIC DNA]</scope>
    <source>
        <strain evidence="2">DP4</strain>
    </source>
</reference>
<sequence>MRRHGQAPISIVIGYRPCYSCRMDTTHTPHLTGNTLETALRHLESSAGPRPRLCAAMLPWATGAEGHRAAAWLPAWFMPHFHDALCSLPREEALFALFEDMALLARAHAVSCRPEMIPEPLAAVMTAFEADGEWHPNDGTLVSEWYWLRLPAIGMASRLGADVGLFGTSGQPFAAHGMQTTEG</sequence>
<dbReference type="AlphaFoldDB" id="A0A0H3A5P0"/>
<evidence type="ECO:0000313" key="2">
    <source>
        <dbReference type="Proteomes" id="UP000009173"/>
    </source>
</evidence>
<protein>
    <submittedName>
        <fullName evidence="1">Uncharacterized protein</fullName>
    </submittedName>
</protein>
<dbReference type="EMBL" id="CP000527">
    <property type="protein sequence ID" value="ABM27646.1"/>
    <property type="molecule type" value="Genomic_DNA"/>
</dbReference>
<gene>
    <name evidence="1" type="ordered locus">Dvul_0623</name>
</gene>
<dbReference type="HOGENOM" id="CLU_1472961_0_0_7"/>
<dbReference type="Proteomes" id="UP000009173">
    <property type="component" value="Chromosome"/>
</dbReference>
<organism evidence="1 2">
    <name type="scientific">Nitratidesulfovibrio vulgaris (strain DP4)</name>
    <name type="common">Desulfovibrio vulgaris</name>
    <dbReference type="NCBI Taxonomy" id="391774"/>
    <lineage>
        <taxon>Bacteria</taxon>
        <taxon>Pseudomonadati</taxon>
        <taxon>Thermodesulfobacteriota</taxon>
        <taxon>Desulfovibrionia</taxon>
        <taxon>Desulfovibrionales</taxon>
        <taxon>Desulfovibrionaceae</taxon>
        <taxon>Nitratidesulfovibrio</taxon>
    </lineage>
</organism>
<name>A0A0H3A5P0_NITV4</name>
<dbReference type="KEGG" id="dvl:Dvul_0623"/>
<accession>A0A0H3A5P0</accession>
<proteinExistence type="predicted"/>
<evidence type="ECO:0000313" key="1">
    <source>
        <dbReference type="EMBL" id="ABM27646.1"/>
    </source>
</evidence>